<keyword evidence="1" id="KW-1133">Transmembrane helix</keyword>
<organism evidence="2 3">
    <name type="scientific">Aphis glycines</name>
    <name type="common">Soybean aphid</name>
    <dbReference type="NCBI Taxonomy" id="307491"/>
    <lineage>
        <taxon>Eukaryota</taxon>
        <taxon>Metazoa</taxon>
        <taxon>Ecdysozoa</taxon>
        <taxon>Arthropoda</taxon>
        <taxon>Hexapoda</taxon>
        <taxon>Insecta</taxon>
        <taxon>Pterygota</taxon>
        <taxon>Neoptera</taxon>
        <taxon>Paraneoptera</taxon>
        <taxon>Hemiptera</taxon>
        <taxon>Sternorrhyncha</taxon>
        <taxon>Aphidomorpha</taxon>
        <taxon>Aphidoidea</taxon>
        <taxon>Aphididae</taxon>
        <taxon>Aphidini</taxon>
        <taxon>Aphis</taxon>
        <taxon>Aphis</taxon>
    </lineage>
</organism>
<proteinExistence type="predicted"/>
<dbReference type="EMBL" id="VYZN01000042">
    <property type="protein sequence ID" value="KAE9530808.1"/>
    <property type="molecule type" value="Genomic_DNA"/>
</dbReference>
<evidence type="ECO:0000256" key="1">
    <source>
        <dbReference type="SAM" id="Phobius"/>
    </source>
</evidence>
<sequence length="228" mass="26349">MTYTRTRRLHLTVVWYKDTVIQLRLHIISCILSIFFSYFIFSRRTGWRARSDSGSAETAAVPPTQGASLPLLLIHLLHSEPSSAGLVGLLPPVHRQIHNFNYNYRLFYYFHPRRWMCGLPKPSRTLKSGPPRLQQLIVILSVILNPSLLITRFYVCYRGRPSAQFMNRSATIAPRLSRAPCTARLCDRDVSHLRSTSLVVATSSVIRFSGRQRRDRRHRSASSRWKRT</sequence>
<keyword evidence="3" id="KW-1185">Reference proteome</keyword>
<evidence type="ECO:0000313" key="3">
    <source>
        <dbReference type="Proteomes" id="UP000475862"/>
    </source>
</evidence>
<protein>
    <submittedName>
        <fullName evidence="2">Uncharacterized protein</fullName>
    </submittedName>
</protein>
<keyword evidence="1" id="KW-0472">Membrane</keyword>
<gene>
    <name evidence="2" type="ORF">AGLY_011270</name>
</gene>
<reference evidence="2 3" key="1">
    <citation type="submission" date="2019-08" db="EMBL/GenBank/DDBJ databases">
        <title>The genome of the soybean aphid Biotype 1, its phylome, world population structure and adaptation to the North American continent.</title>
        <authorList>
            <person name="Giordano R."/>
            <person name="Donthu R.K."/>
            <person name="Hernandez A.G."/>
            <person name="Wright C.L."/>
            <person name="Zimin A.V."/>
        </authorList>
    </citation>
    <scope>NUCLEOTIDE SEQUENCE [LARGE SCALE GENOMIC DNA]</scope>
    <source>
        <tissue evidence="2">Whole aphids</tissue>
    </source>
</reference>
<keyword evidence="1" id="KW-0812">Transmembrane</keyword>
<accession>A0A6G0TDK3</accession>
<evidence type="ECO:0000313" key="2">
    <source>
        <dbReference type="EMBL" id="KAE9530808.1"/>
    </source>
</evidence>
<feature type="transmembrane region" description="Helical" evidence="1">
    <location>
        <begin position="136"/>
        <end position="155"/>
    </location>
</feature>
<dbReference type="AlphaFoldDB" id="A0A6G0TDK3"/>
<feature type="transmembrane region" description="Helical" evidence="1">
    <location>
        <begin position="20"/>
        <end position="41"/>
    </location>
</feature>
<comment type="caution">
    <text evidence="2">The sequence shown here is derived from an EMBL/GenBank/DDBJ whole genome shotgun (WGS) entry which is preliminary data.</text>
</comment>
<dbReference type="Proteomes" id="UP000475862">
    <property type="component" value="Unassembled WGS sequence"/>
</dbReference>
<name>A0A6G0TDK3_APHGL</name>